<evidence type="ECO:0000256" key="1">
    <source>
        <dbReference type="SAM" id="Phobius"/>
    </source>
</evidence>
<dbReference type="Proteomes" id="UP001620405">
    <property type="component" value="Unassembled WGS sequence"/>
</dbReference>
<keyword evidence="1" id="KW-0472">Membrane</keyword>
<protein>
    <recommendedName>
        <fullName evidence="4">Outer membrane lipoprotein BamD-like domain-containing protein</fullName>
    </recommendedName>
</protein>
<proteinExistence type="predicted"/>
<reference evidence="2 3" key="1">
    <citation type="submission" date="2020-10" db="EMBL/GenBank/DDBJ databases">
        <title>Phylogeny of dyella-like bacteria.</title>
        <authorList>
            <person name="Fu J."/>
        </authorList>
    </citation>
    <scope>NUCLEOTIDE SEQUENCE [LARGE SCALE GENOMIC DNA]</scope>
    <source>
        <strain evidence="2 3">DHOB07</strain>
    </source>
</reference>
<keyword evidence="3" id="KW-1185">Reference proteome</keyword>
<evidence type="ECO:0000313" key="2">
    <source>
        <dbReference type="EMBL" id="MFK2871991.1"/>
    </source>
</evidence>
<organism evidence="2 3">
    <name type="scientific">Dyella lipolytica</name>
    <dbReference type="NCBI Taxonomy" id="1867835"/>
    <lineage>
        <taxon>Bacteria</taxon>
        <taxon>Pseudomonadati</taxon>
        <taxon>Pseudomonadota</taxon>
        <taxon>Gammaproteobacteria</taxon>
        <taxon>Lysobacterales</taxon>
        <taxon>Rhodanobacteraceae</taxon>
        <taxon>Dyella</taxon>
    </lineage>
</organism>
<keyword evidence="1" id="KW-0812">Transmembrane</keyword>
<dbReference type="RefSeq" id="WP_284402104.1">
    <property type="nucleotide sequence ID" value="NZ_BSNQ01000009.1"/>
</dbReference>
<sequence>MAKMLKYVFTFVLGCVFSGIVILFASMRCSQVWQSELRAKVLYDLQKAGFDAAHNSNWTKAIDNLESANQVGSTAIGEWKLSFPIYGWSVYHLAPKEETAFRLTHDCVIAYSLEREGSKAEADAAFSKLQSQYPNRDRQYFEAVAKGVVGSQGT</sequence>
<name>A0ABW8IPW4_9GAMM</name>
<keyword evidence="1" id="KW-1133">Transmembrane helix</keyword>
<comment type="caution">
    <text evidence="2">The sequence shown here is derived from an EMBL/GenBank/DDBJ whole genome shotgun (WGS) entry which is preliminary data.</text>
</comment>
<feature type="transmembrane region" description="Helical" evidence="1">
    <location>
        <begin position="7"/>
        <end position="27"/>
    </location>
</feature>
<accession>A0ABW8IPW4</accession>
<evidence type="ECO:0008006" key="4">
    <source>
        <dbReference type="Google" id="ProtNLM"/>
    </source>
</evidence>
<evidence type="ECO:0000313" key="3">
    <source>
        <dbReference type="Proteomes" id="UP001620405"/>
    </source>
</evidence>
<dbReference type="EMBL" id="JADIKG010000008">
    <property type="protein sequence ID" value="MFK2871991.1"/>
    <property type="molecule type" value="Genomic_DNA"/>
</dbReference>
<gene>
    <name evidence="2" type="ORF">ISP13_00500</name>
</gene>